<dbReference type="PANTHER" id="PTHR46111">
    <property type="entry name" value="RIBOSOMAL RNA SMALL SUBUNIT METHYLTRANSFERASE I"/>
    <property type="match status" value="1"/>
</dbReference>
<dbReference type="STRING" id="123320.SAMN06309945_1009"/>
<evidence type="ECO:0000256" key="3">
    <source>
        <dbReference type="ARBA" id="ARBA00022603"/>
    </source>
</evidence>
<keyword evidence="10" id="KW-1185">Reference proteome</keyword>
<dbReference type="FunFam" id="3.30.950.10:FF:000002">
    <property type="entry name" value="Ribosomal RNA small subunit methyltransferase I"/>
    <property type="match status" value="1"/>
</dbReference>
<dbReference type="Gene3D" id="3.40.1010.10">
    <property type="entry name" value="Cobalt-precorrin-4 Transmethylase, Domain 1"/>
    <property type="match status" value="1"/>
</dbReference>
<proteinExistence type="inferred from homology"/>
<dbReference type="AlphaFoldDB" id="A0A1T5IYR0"/>
<reference evidence="9 10" key="1">
    <citation type="submission" date="2017-02" db="EMBL/GenBank/DDBJ databases">
        <authorList>
            <person name="Peterson S.W."/>
        </authorList>
    </citation>
    <scope>NUCLEOTIDE SEQUENCE [LARGE SCALE GENOMIC DNA]</scope>
    <source>
        <strain evidence="9 10">VKM Ac-2059</strain>
    </source>
</reference>
<dbReference type="Pfam" id="PF00590">
    <property type="entry name" value="TP_methylase"/>
    <property type="match status" value="1"/>
</dbReference>
<dbReference type="PIRSF" id="PIRSF005917">
    <property type="entry name" value="MTase_YraL"/>
    <property type="match status" value="1"/>
</dbReference>
<keyword evidence="4 6" id="KW-0808">Transferase</keyword>
<dbReference type="InterPro" id="IPR008189">
    <property type="entry name" value="rRNA_ssu_MeTfrase_I"/>
</dbReference>
<evidence type="ECO:0000259" key="8">
    <source>
        <dbReference type="Pfam" id="PF23016"/>
    </source>
</evidence>
<sequence>MIILAATPIGNLGDASRRLVEALENATVVAAEDTRTTVRLLAGLKIENRPRLIALHDHNERDRAGELVAIAQTEDVLVLSDAGMPTVSDPGFHLVEAAALAGVTVTALPGPSAVITALAVAGLPTDRFSFEGFLPRKPSERRQTLHALADERRTMVFFESPNRLAASLHDMAGEAAFGPTRRVVVCRELTKMFEEVKRGTAHELALWADPGVRGEICVVVEGAPERIVDAEEGIRQVRALVAGGMRVKEAAAEVAEATGMSKRDLYQAAIEKPAAPKP</sequence>
<dbReference type="CDD" id="cd11648">
    <property type="entry name" value="RsmI"/>
    <property type="match status" value="1"/>
</dbReference>
<keyword evidence="3 6" id="KW-0489">Methyltransferase</keyword>
<dbReference type="RefSeq" id="WP_079727137.1">
    <property type="nucleotide sequence ID" value="NZ_FUZP01000001.1"/>
</dbReference>
<dbReference type="NCBIfam" id="TIGR00096">
    <property type="entry name" value="16S rRNA (cytidine(1402)-2'-O)-methyltransferase"/>
    <property type="match status" value="1"/>
</dbReference>
<feature type="domain" description="Tetrapyrrole methylase" evidence="7">
    <location>
        <begin position="1"/>
        <end position="205"/>
    </location>
</feature>
<dbReference type="HAMAP" id="MF_01877">
    <property type="entry name" value="16SrRNA_methyltr_I"/>
    <property type="match status" value="1"/>
</dbReference>
<dbReference type="GO" id="GO:0070677">
    <property type="term" value="F:rRNA (cytosine-2'-O-)-methyltransferase activity"/>
    <property type="evidence" value="ECO:0007669"/>
    <property type="project" value="UniProtKB-UniRule"/>
</dbReference>
<evidence type="ECO:0000256" key="6">
    <source>
        <dbReference type="HAMAP-Rule" id="MF_01877"/>
    </source>
</evidence>
<organism evidence="9 10">
    <name type="scientific">Okibacterium fritillariae</name>
    <dbReference type="NCBI Taxonomy" id="123320"/>
    <lineage>
        <taxon>Bacteria</taxon>
        <taxon>Bacillati</taxon>
        <taxon>Actinomycetota</taxon>
        <taxon>Actinomycetes</taxon>
        <taxon>Micrococcales</taxon>
        <taxon>Microbacteriaceae</taxon>
        <taxon>Okibacterium</taxon>
    </lineage>
</organism>
<dbReference type="EC" id="2.1.1.198" evidence="6"/>
<dbReference type="EMBL" id="FUZP01000001">
    <property type="protein sequence ID" value="SKC44274.1"/>
    <property type="molecule type" value="Genomic_DNA"/>
</dbReference>
<accession>A0A1T5IYR0</accession>
<dbReference type="InterPro" id="IPR014776">
    <property type="entry name" value="4pyrrole_Mease_sub2"/>
</dbReference>
<dbReference type="Pfam" id="PF23016">
    <property type="entry name" value="RsmI_C"/>
    <property type="match status" value="1"/>
</dbReference>
<dbReference type="Proteomes" id="UP000190857">
    <property type="component" value="Unassembled WGS sequence"/>
</dbReference>
<dbReference type="GO" id="GO:0005737">
    <property type="term" value="C:cytoplasm"/>
    <property type="evidence" value="ECO:0007669"/>
    <property type="project" value="UniProtKB-SubCell"/>
</dbReference>
<evidence type="ECO:0000256" key="1">
    <source>
        <dbReference type="ARBA" id="ARBA00022490"/>
    </source>
</evidence>
<dbReference type="PANTHER" id="PTHR46111:SF1">
    <property type="entry name" value="RIBOSOMAL RNA SMALL SUBUNIT METHYLTRANSFERASE I"/>
    <property type="match status" value="1"/>
</dbReference>
<dbReference type="InterPro" id="IPR053910">
    <property type="entry name" value="RsmI_HTH"/>
</dbReference>
<dbReference type="InterPro" id="IPR018063">
    <property type="entry name" value="SAM_MeTrfase_RsmI_CS"/>
</dbReference>
<protein>
    <recommendedName>
        <fullName evidence="6">Ribosomal RNA small subunit methyltransferase I</fullName>
        <ecNumber evidence="6">2.1.1.198</ecNumber>
    </recommendedName>
    <alternativeName>
        <fullName evidence="6">16S rRNA 2'-O-ribose C1402 methyltransferase</fullName>
    </alternativeName>
    <alternativeName>
        <fullName evidence="6">rRNA (cytidine-2'-O-)-methyltransferase RsmI</fullName>
    </alternativeName>
</protein>
<evidence type="ECO:0000256" key="4">
    <source>
        <dbReference type="ARBA" id="ARBA00022679"/>
    </source>
</evidence>
<keyword evidence="1 6" id="KW-0963">Cytoplasm</keyword>
<dbReference type="InterPro" id="IPR035996">
    <property type="entry name" value="4pyrrol_Methylase_sf"/>
</dbReference>
<dbReference type="InterPro" id="IPR014777">
    <property type="entry name" value="4pyrrole_Mease_sub1"/>
</dbReference>
<dbReference type="OrthoDB" id="9809084at2"/>
<evidence type="ECO:0000256" key="5">
    <source>
        <dbReference type="ARBA" id="ARBA00022691"/>
    </source>
</evidence>
<name>A0A1T5IYR0_9MICO</name>
<comment type="function">
    <text evidence="6">Catalyzes the 2'-O-methylation of the ribose of cytidine 1402 (C1402) in 16S rRNA.</text>
</comment>
<evidence type="ECO:0000313" key="10">
    <source>
        <dbReference type="Proteomes" id="UP000190857"/>
    </source>
</evidence>
<evidence type="ECO:0000313" key="9">
    <source>
        <dbReference type="EMBL" id="SKC44274.1"/>
    </source>
</evidence>
<comment type="subcellular location">
    <subcellularLocation>
        <location evidence="6">Cytoplasm</location>
    </subcellularLocation>
</comment>
<keyword evidence="5 6" id="KW-0949">S-adenosyl-L-methionine</keyword>
<dbReference type="InterPro" id="IPR000878">
    <property type="entry name" value="4pyrrol_Mease"/>
</dbReference>
<gene>
    <name evidence="6" type="primary">rsmI</name>
    <name evidence="9" type="ORF">SAMN06309945_1009</name>
</gene>
<feature type="domain" description="RsmI HTH" evidence="8">
    <location>
        <begin position="229"/>
        <end position="271"/>
    </location>
</feature>
<keyword evidence="2 6" id="KW-0698">rRNA processing</keyword>
<evidence type="ECO:0000259" key="7">
    <source>
        <dbReference type="Pfam" id="PF00590"/>
    </source>
</evidence>
<evidence type="ECO:0000256" key="2">
    <source>
        <dbReference type="ARBA" id="ARBA00022552"/>
    </source>
</evidence>
<dbReference type="PROSITE" id="PS01296">
    <property type="entry name" value="RSMI"/>
    <property type="match status" value="1"/>
</dbReference>
<comment type="catalytic activity">
    <reaction evidence="6">
        <text>cytidine(1402) in 16S rRNA + S-adenosyl-L-methionine = 2'-O-methylcytidine(1402) in 16S rRNA + S-adenosyl-L-homocysteine + H(+)</text>
        <dbReference type="Rhea" id="RHEA:42924"/>
        <dbReference type="Rhea" id="RHEA-COMP:10285"/>
        <dbReference type="Rhea" id="RHEA-COMP:10286"/>
        <dbReference type="ChEBI" id="CHEBI:15378"/>
        <dbReference type="ChEBI" id="CHEBI:57856"/>
        <dbReference type="ChEBI" id="CHEBI:59789"/>
        <dbReference type="ChEBI" id="CHEBI:74495"/>
        <dbReference type="ChEBI" id="CHEBI:82748"/>
        <dbReference type="EC" id="2.1.1.198"/>
    </reaction>
</comment>
<dbReference type="SUPFAM" id="SSF53790">
    <property type="entry name" value="Tetrapyrrole methylase"/>
    <property type="match status" value="1"/>
</dbReference>
<comment type="similarity">
    <text evidence="6">Belongs to the methyltransferase superfamily. RsmI family.</text>
</comment>
<dbReference type="Gene3D" id="3.30.950.10">
    <property type="entry name" value="Methyltransferase, Cobalt-precorrin-4 Transmethylase, Domain 2"/>
    <property type="match status" value="1"/>
</dbReference>